<dbReference type="InterPro" id="IPR014762">
    <property type="entry name" value="DNA_mismatch_repair_CS"/>
</dbReference>
<dbReference type="InterPro" id="IPR038973">
    <property type="entry name" value="MutL/Mlh/Pms-like"/>
</dbReference>
<feature type="compositionally biased region" description="Polar residues" evidence="3">
    <location>
        <begin position="701"/>
        <end position="711"/>
    </location>
</feature>
<feature type="region of interest" description="Disordered" evidence="3">
    <location>
        <begin position="386"/>
        <end position="562"/>
    </location>
</feature>
<dbReference type="OMA" id="WTIAKTH"/>
<feature type="region of interest" description="Disordered" evidence="3">
    <location>
        <begin position="632"/>
        <end position="652"/>
    </location>
</feature>
<evidence type="ECO:0000256" key="2">
    <source>
        <dbReference type="ARBA" id="ARBA00022763"/>
    </source>
</evidence>
<dbReference type="Gene3D" id="3.30.565.10">
    <property type="entry name" value="Histidine kinase-like ATPase, C-terminal domain"/>
    <property type="match status" value="1"/>
</dbReference>
<dbReference type="Proteomes" id="UP000054383">
    <property type="component" value="Unassembled WGS sequence"/>
</dbReference>
<dbReference type="SUPFAM" id="SSF54211">
    <property type="entry name" value="Ribosomal protein S5 domain 2-like"/>
    <property type="match status" value="1"/>
</dbReference>
<dbReference type="AlphaFoldDB" id="A0A0U1M824"/>
<feature type="compositionally biased region" description="Basic and acidic residues" evidence="3">
    <location>
        <begin position="603"/>
        <end position="619"/>
    </location>
</feature>
<feature type="compositionally biased region" description="Polar residues" evidence="3">
    <location>
        <begin position="636"/>
        <end position="648"/>
    </location>
</feature>
<protein>
    <submittedName>
        <fullName evidence="5">DNA mismatch repair protein MutL</fullName>
    </submittedName>
</protein>
<dbReference type="Pfam" id="PF01119">
    <property type="entry name" value="DNA_mis_repair"/>
    <property type="match status" value="1"/>
</dbReference>
<feature type="compositionally biased region" description="Basic and acidic residues" evidence="3">
    <location>
        <begin position="526"/>
        <end position="535"/>
    </location>
</feature>
<proteinExistence type="inferred from homology"/>
<feature type="compositionally biased region" description="Polar residues" evidence="3">
    <location>
        <begin position="480"/>
        <end position="499"/>
    </location>
</feature>
<sequence length="877" mass="96253">MPIAALPPSTAQAIGSTSVLSDPCAVVKELLDNGLDASATSISVEISQNTIDTIQVKDNGNGIAPDDFEYVCKRAYTSKIQTLDDLRNVGGQSLGFRGEALASAAEMADTLTVTTRTKTEVVGSVLKYDRKGDLVSTGKTSHPVGTTVCLTGFLKNIPVRRQTTVKNAAKTIIKIKKLLHAYAIARPCTRISFKVSKSKSEKDNWTYAPASNADISDAARKVVGVEVASQCFRKSWPDKSSHDADESVSLVAFLPKADGDFAKVGGSGQYLSVDGRPLSSARGTPKDIVRLFKSYIRSASKAGVHVTVPDPFLCLQITCPKGSYDANVEPSKDDVLFAEREDLVTLTEGLFKDIYGELDKEAETVNGSVAPVNDFNVLLRRPAVQPPISPPATNPRVSGSRDIPWTTITPRRNVPPPLQERAGSSGMEGDMREPESSNMNPWTIAKTHFFHRSSSSNRTSQLFTPIRHDQGRHSKDMRVENTQSSPSTVPSPDSQVSSPEQRRGSRSSSTLESAEGCQRLSVYSKGSRERDRERYGNGSLDTWFTKQNQPVLSGTSRTEQFDQDEAESVMLDDLDTDDVFEPPSKIINKPFKLPLSAVGRNSKAPDEAPSDIERSERRQEFPVMEEWSYRLHQPSPDLSQNQGQVSDGQETEMALDFERRKREATLARRKQLQNGQLSLTPASSQSKSPHQNRYLAARAALSTSNQKQGQINLLPPGNDSSLKGETRLANSDPRAYLMRVNSELEESRSTSGEPRKAKRTLTNRLPFEKIPDGCDNHNLALHLCLPSGLGLFKECRSIAAVDTYASSGKELVAFTRSEDPDLAETCKTWEDKISRLVKEKYKLRDVDLYGAEGGSDEAYLEDVDIYAAIQTSSFSTI</sequence>
<dbReference type="GO" id="GO:0005524">
    <property type="term" value="F:ATP binding"/>
    <property type="evidence" value="ECO:0007669"/>
    <property type="project" value="InterPro"/>
</dbReference>
<dbReference type="PANTHER" id="PTHR10073:SF41">
    <property type="entry name" value="MISMATCH REPAIR PROTEIN, PUTATIVE (AFU_ORTHOLOGUE AFUA_8G05820)-RELATED"/>
    <property type="match status" value="1"/>
</dbReference>
<evidence type="ECO:0000256" key="1">
    <source>
        <dbReference type="ARBA" id="ARBA00006082"/>
    </source>
</evidence>
<dbReference type="InterPro" id="IPR036890">
    <property type="entry name" value="HATPase_C_sf"/>
</dbReference>
<feature type="compositionally biased region" description="Polar residues" evidence="3">
    <location>
        <begin position="539"/>
        <end position="558"/>
    </location>
</feature>
<dbReference type="NCBIfam" id="TIGR00585">
    <property type="entry name" value="mutl"/>
    <property type="match status" value="1"/>
</dbReference>
<dbReference type="InterPro" id="IPR002099">
    <property type="entry name" value="MutL/Mlh/PMS"/>
</dbReference>
<dbReference type="InterPro" id="IPR014721">
    <property type="entry name" value="Ribsml_uS5_D2-typ_fold_subgr"/>
</dbReference>
<dbReference type="GO" id="GO:0140664">
    <property type="term" value="F:ATP-dependent DNA damage sensor activity"/>
    <property type="evidence" value="ECO:0007669"/>
    <property type="project" value="InterPro"/>
</dbReference>
<keyword evidence="2" id="KW-0227">DNA damage</keyword>
<dbReference type="PROSITE" id="PS00058">
    <property type="entry name" value="DNA_MISMATCH_REPAIR_1"/>
    <property type="match status" value="1"/>
</dbReference>
<dbReference type="EMBL" id="CVMT01000010">
    <property type="protein sequence ID" value="CRG91678.1"/>
    <property type="molecule type" value="Genomic_DNA"/>
</dbReference>
<evidence type="ECO:0000313" key="5">
    <source>
        <dbReference type="EMBL" id="CRG91678.1"/>
    </source>
</evidence>
<feature type="compositionally biased region" description="Basic and acidic residues" evidence="3">
    <location>
        <begin position="466"/>
        <end position="479"/>
    </location>
</feature>
<evidence type="ECO:0000256" key="3">
    <source>
        <dbReference type="SAM" id="MobiDB-lite"/>
    </source>
</evidence>
<comment type="similarity">
    <text evidence="1">Belongs to the DNA mismatch repair MutL/HexB family.</text>
</comment>
<feature type="region of interest" description="Disordered" evidence="3">
    <location>
        <begin position="671"/>
        <end position="734"/>
    </location>
</feature>
<dbReference type="PANTHER" id="PTHR10073">
    <property type="entry name" value="DNA MISMATCH REPAIR PROTEIN MLH, PMS, MUTL"/>
    <property type="match status" value="1"/>
</dbReference>
<name>A0A0U1M824_TALIS</name>
<feature type="domain" description="DNA mismatch repair protein S5" evidence="4">
    <location>
        <begin position="219"/>
        <end position="356"/>
    </location>
</feature>
<dbReference type="SUPFAM" id="SSF55874">
    <property type="entry name" value="ATPase domain of HSP90 chaperone/DNA topoisomerase II/histidine kinase"/>
    <property type="match status" value="1"/>
</dbReference>
<dbReference type="InterPro" id="IPR013507">
    <property type="entry name" value="DNA_mismatch_S5_2-like"/>
</dbReference>
<dbReference type="Pfam" id="PF13589">
    <property type="entry name" value="HATPase_c_3"/>
    <property type="match status" value="1"/>
</dbReference>
<keyword evidence="6" id="KW-1185">Reference proteome</keyword>
<dbReference type="GO" id="GO:0030983">
    <property type="term" value="F:mismatched DNA binding"/>
    <property type="evidence" value="ECO:0007669"/>
    <property type="project" value="InterPro"/>
</dbReference>
<dbReference type="OrthoDB" id="10263226at2759"/>
<accession>A0A0U1M824</accession>
<dbReference type="STRING" id="28573.A0A0U1M824"/>
<dbReference type="InterPro" id="IPR020568">
    <property type="entry name" value="Ribosomal_Su5_D2-typ_SF"/>
</dbReference>
<evidence type="ECO:0000313" key="6">
    <source>
        <dbReference type="Proteomes" id="UP000054383"/>
    </source>
</evidence>
<dbReference type="SMART" id="SM01340">
    <property type="entry name" value="DNA_mis_repair"/>
    <property type="match status" value="1"/>
</dbReference>
<gene>
    <name evidence="5" type="ORF">PISL3812_08728</name>
</gene>
<feature type="compositionally biased region" description="Polar residues" evidence="3">
    <location>
        <begin position="672"/>
        <end position="691"/>
    </location>
</feature>
<dbReference type="GO" id="GO:0032389">
    <property type="term" value="C:MutLalpha complex"/>
    <property type="evidence" value="ECO:0007669"/>
    <property type="project" value="TreeGrafter"/>
</dbReference>
<dbReference type="GO" id="GO:0061982">
    <property type="term" value="P:meiosis I cell cycle process"/>
    <property type="evidence" value="ECO:0007669"/>
    <property type="project" value="UniProtKB-ARBA"/>
</dbReference>
<feature type="compositionally biased region" description="Polar residues" evidence="3">
    <location>
        <begin position="452"/>
        <end position="463"/>
    </location>
</feature>
<reference evidence="5 6" key="1">
    <citation type="submission" date="2015-04" db="EMBL/GenBank/DDBJ databases">
        <authorList>
            <person name="Syromyatnikov M.Y."/>
            <person name="Popov V.N."/>
        </authorList>
    </citation>
    <scope>NUCLEOTIDE SEQUENCE [LARGE SCALE GENOMIC DNA]</scope>
    <source>
        <strain evidence="5">WF-38-12</strain>
    </source>
</reference>
<organism evidence="5 6">
    <name type="scientific">Talaromyces islandicus</name>
    <name type="common">Penicillium islandicum</name>
    <dbReference type="NCBI Taxonomy" id="28573"/>
    <lineage>
        <taxon>Eukaryota</taxon>
        <taxon>Fungi</taxon>
        <taxon>Dikarya</taxon>
        <taxon>Ascomycota</taxon>
        <taxon>Pezizomycotina</taxon>
        <taxon>Eurotiomycetes</taxon>
        <taxon>Eurotiomycetidae</taxon>
        <taxon>Eurotiales</taxon>
        <taxon>Trichocomaceae</taxon>
        <taxon>Talaromyces</taxon>
        <taxon>Talaromyces sect. Islandici</taxon>
    </lineage>
</organism>
<feature type="region of interest" description="Disordered" evidence="3">
    <location>
        <begin position="596"/>
        <end position="619"/>
    </location>
</feature>
<dbReference type="FunFam" id="3.30.565.10:FF:000017">
    <property type="entry name" value="PMS1 homolog 1, mismatch repair system component"/>
    <property type="match status" value="1"/>
</dbReference>
<evidence type="ECO:0000259" key="4">
    <source>
        <dbReference type="SMART" id="SM01340"/>
    </source>
</evidence>
<dbReference type="Gene3D" id="3.30.230.10">
    <property type="match status" value="1"/>
</dbReference>
<dbReference type="GO" id="GO:0006298">
    <property type="term" value="P:mismatch repair"/>
    <property type="evidence" value="ECO:0007669"/>
    <property type="project" value="InterPro"/>
</dbReference>
<dbReference type="GO" id="GO:0016887">
    <property type="term" value="F:ATP hydrolysis activity"/>
    <property type="evidence" value="ECO:0007669"/>
    <property type="project" value="InterPro"/>
</dbReference>